<feature type="domain" description="Lipoyl-binding" evidence="2">
    <location>
        <begin position="145"/>
        <end position="206"/>
    </location>
</feature>
<dbReference type="AlphaFoldDB" id="A0A9X5C9G2"/>
<dbReference type="EMBL" id="VIRB01000103">
    <property type="protein sequence ID" value="NDO70175.1"/>
    <property type="molecule type" value="Genomic_DNA"/>
</dbReference>
<dbReference type="InterPro" id="IPR011053">
    <property type="entry name" value="Single_hybrid_motif"/>
</dbReference>
<name>A0A9X5C9G2_9FIRM</name>
<feature type="region of interest" description="Disordered" evidence="1">
    <location>
        <begin position="30"/>
        <end position="65"/>
    </location>
</feature>
<organism evidence="3 4">
    <name type="scientific">Schaedlerella arabinosiphila</name>
    <dbReference type="NCBI Taxonomy" id="2044587"/>
    <lineage>
        <taxon>Bacteria</taxon>
        <taxon>Bacillati</taxon>
        <taxon>Bacillota</taxon>
        <taxon>Clostridia</taxon>
        <taxon>Lachnospirales</taxon>
        <taxon>Lachnospiraceae</taxon>
        <taxon>Schaedlerella</taxon>
    </lineage>
</organism>
<dbReference type="Pfam" id="PF00364">
    <property type="entry name" value="Biotin_lipoyl"/>
    <property type="match status" value="1"/>
</dbReference>
<proteinExistence type="predicted"/>
<dbReference type="SUPFAM" id="SSF51230">
    <property type="entry name" value="Single hybrid motif"/>
    <property type="match status" value="1"/>
</dbReference>
<reference evidence="3 4" key="1">
    <citation type="submission" date="2019-07" db="EMBL/GenBank/DDBJ databases">
        <title>Draft genome sequences of 15 bacterial species constituting the stable defined intestinal microbiota of the GM15 gnotobiotic mouse model.</title>
        <authorList>
            <person name="Elie C."/>
            <person name="Mathieu A."/>
            <person name="Saliou A."/>
            <person name="Darnaud M."/>
            <person name="Leulier F."/>
            <person name="Tamellini A."/>
        </authorList>
    </citation>
    <scope>NUCLEOTIDE SEQUENCE [LARGE SCALE GENOMIC DNA]</scope>
    <source>
        <strain evidence="4">ASF 502</strain>
    </source>
</reference>
<comment type="caution">
    <text evidence="3">The sequence shown here is derived from an EMBL/GenBank/DDBJ whole genome shotgun (WGS) entry which is preliminary data.</text>
</comment>
<dbReference type="CDD" id="cd06849">
    <property type="entry name" value="lipoyl_domain"/>
    <property type="match status" value="1"/>
</dbReference>
<protein>
    <recommendedName>
        <fullName evidence="2">Lipoyl-binding domain-containing protein</fullName>
    </recommendedName>
</protein>
<evidence type="ECO:0000259" key="2">
    <source>
        <dbReference type="Pfam" id="PF00364"/>
    </source>
</evidence>
<evidence type="ECO:0000313" key="3">
    <source>
        <dbReference type="EMBL" id="NDO70175.1"/>
    </source>
</evidence>
<sequence>MSLAASAGSTGPAGQGSAWESFTAFSRRFPRCPRRDGQRQTRQRQTHWRPSQGWKGPGAASAAVSWPCIPPGRPLRKNWESGFQCRTKSAAATAAEIWIVKKKPVRFSRRRHRMRVPIVVPRELMPCKIPGFECECQNRPVDTAAESLMVFWNAEEGDGVEEGDTLCSFEVQKRVLEIHAPCTGILQEICYEDESIVGYQDILGYILRQE</sequence>
<dbReference type="Proteomes" id="UP000474104">
    <property type="component" value="Unassembled WGS sequence"/>
</dbReference>
<evidence type="ECO:0000313" key="4">
    <source>
        <dbReference type="Proteomes" id="UP000474104"/>
    </source>
</evidence>
<dbReference type="InterPro" id="IPR000089">
    <property type="entry name" value="Biotin_lipoyl"/>
</dbReference>
<gene>
    <name evidence="3" type="ORF">FMM80_16550</name>
</gene>
<dbReference type="Gene3D" id="2.40.50.100">
    <property type="match status" value="1"/>
</dbReference>
<accession>A0A9X5C9G2</accession>
<evidence type="ECO:0000256" key="1">
    <source>
        <dbReference type="SAM" id="MobiDB-lite"/>
    </source>
</evidence>